<protein>
    <recommendedName>
        <fullName evidence="4 6">dTDP-4-dehydrorhamnose reductase</fullName>
        <ecNumber evidence="3 6">1.1.1.133</ecNumber>
    </recommendedName>
</protein>
<keyword evidence="6" id="KW-0521">NADP</keyword>
<evidence type="ECO:0000256" key="6">
    <source>
        <dbReference type="RuleBase" id="RU364082"/>
    </source>
</evidence>
<dbReference type="EMBL" id="LBIA02000001">
    <property type="protein sequence ID" value="TKT72905.1"/>
    <property type="molecule type" value="Genomic_DNA"/>
</dbReference>
<evidence type="ECO:0000313" key="8">
    <source>
        <dbReference type="EMBL" id="TKT72905.1"/>
    </source>
</evidence>
<comment type="function">
    <text evidence="6">Catalyzes the reduction of dTDP-6-deoxy-L-lyxo-4-hexulose to yield dTDP-L-rhamnose.</text>
</comment>
<reference evidence="8" key="1">
    <citation type="submission" date="2019-04" db="EMBL/GenBank/DDBJ databases">
        <title>Whole genome sequencing of cave bacteria.</title>
        <authorList>
            <person name="Gan H.M."/>
            <person name="Barton H."/>
            <person name="Savka M.A."/>
        </authorList>
    </citation>
    <scope>NUCLEOTIDE SEQUENCE [LARGE SCALE GENOMIC DNA]</scope>
    <source>
        <strain evidence="8">LC387</strain>
    </source>
</reference>
<dbReference type="InterPro" id="IPR005913">
    <property type="entry name" value="dTDP_dehydrorham_reduct"/>
</dbReference>
<comment type="catalytic activity">
    <reaction evidence="5 6">
        <text>dTDP-beta-L-rhamnose + NADP(+) = dTDP-4-dehydro-beta-L-rhamnose + NADPH + H(+)</text>
        <dbReference type="Rhea" id="RHEA:21796"/>
        <dbReference type="ChEBI" id="CHEBI:15378"/>
        <dbReference type="ChEBI" id="CHEBI:57510"/>
        <dbReference type="ChEBI" id="CHEBI:57783"/>
        <dbReference type="ChEBI" id="CHEBI:58349"/>
        <dbReference type="ChEBI" id="CHEBI:62830"/>
        <dbReference type="EC" id="1.1.1.133"/>
    </reaction>
</comment>
<dbReference type="PANTHER" id="PTHR10491:SF4">
    <property type="entry name" value="METHIONINE ADENOSYLTRANSFERASE 2 SUBUNIT BETA"/>
    <property type="match status" value="1"/>
</dbReference>
<gene>
    <name evidence="8" type="ORF">YH63_016550</name>
</gene>
<dbReference type="GO" id="GO:0019305">
    <property type="term" value="P:dTDP-rhamnose biosynthetic process"/>
    <property type="evidence" value="ECO:0007669"/>
    <property type="project" value="UniProtKB-UniPathway"/>
</dbReference>
<evidence type="ECO:0000256" key="5">
    <source>
        <dbReference type="ARBA" id="ARBA00048200"/>
    </source>
</evidence>
<dbReference type="InterPro" id="IPR036291">
    <property type="entry name" value="NAD(P)-bd_dom_sf"/>
</dbReference>
<dbReference type="GO" id="GO:0008831">
    <property type="term" value="F:dTDP-4-dehydrorhamnose reductase activity"/>
    <property type="evidence" value="ECO:0007669"/>
    <property type="project" value="UniProtKB-EC"/>
</dbReference>
<evidence type="ECO:0000259" key="7">
    <source>
        <dbReference type="Pfam" id="PF04321"/>
    </source>
</evidence>
<comment type="caution">
    <text evidence="8">The sequence shown here is derived from an EMBL/GenBank/DDBJ whole genome shotgun (WGS) entry which is preliminary data.</text>
</comment>
<dbReference type="OrthoDB" id="9803892at2"/>
<dbReference type="InterPro" id="IPR029903">
    <property type="entry name" value="RmlD-like-bd"/>
</dbReference>
<dbReference type="Proteomes" id="UP000034832">
    <property type="component" value="Unassembled WGS sequence"/>
</dbReference>
<organism evidence="8 9">
    <name type="scientific">Afipia massiliensis</name>
    <dbReference type="NCBI Taxonomy" id="211460"/>
    <lineage>
        <taxon>Bacteria</taxon>
        <taxon>Pseudomonadati</taxon>
        <taxon>Pseudomonadota</taxon>
        <taxon>Alphaproteobacteria</taxon>
        <taxon>Hyphomicrobiales</taxon>
        <taxon>Nitrobacteraceae</taxon>
        <taxon>Afipia</taxon>
    </lineage>
</organism>
<evidence type="ECO:0000256" key="3">
    <source>
        <dbReference type="ARBA" id="ARBA00012929"/>
    </source>
</evidence>
<comment type="pathway">
    <text evidence="1 6">Carbohydrate biosynthesis; dTDP-L-rhamnose biosynthesis.</text>
</comment>
<proteinExistence type="inferred from homology"/>
<evidence type="ECO:0000313" key="9">
    <source>
        <dbReference type="Proteomes" id="UP000034832"/>
    </source>
</evidence>
<dbReference type="PANTHER" id="PTHR10491">
    <property type="entry name" value="DTDP-4-DEHYDRORHAMNOSE REDUCTASE"/>
    <property type="match status" value="1"/>
</dbReference>
<comment type="cofactor">
    <cofactor evidence="6">
        <name>Mg(2+)</name>
        <dbReference type="ChEBI" id="CHEBI:18420"/>
    </cofactor>
    <text evidence="6">Binds 1 Mg(2+) ion per monomer.</text>
</comment>
<dbReference type="Pfam" id="PF04321">
    <property type="entry name" value="RmlD_sub_bind"/>
    <property type="match status" value="1"/>
</dbReference>
<evidence type="ECO:0000256" key="4">
    <source>
        <dbReference type="ARBA" id="ARBA00017099"/>
    </source>
</evidence>
<dbReference type="EC" id="1.1.1.133" evidence="3 6"/>
<evidence type="ECO:0000256" key="1">
    <source>
        <dbReference type="ARBA" id="ARBA00004781"/>
    </source>
</evidence>
<dbReference type="UniPathway" id="UPA00124"/>
<evidence type="ECO:0000256" key="2">
    <source>
        <dbReference type="ARBA" id="ARBA00010944"/>
    </source>
</evidence>
<dbReference type="GO" id="GO:0005829">
    <property type="term" value="C:cytosol"/>
    <property type="evidence" value="ECO:0007669"/>
    <property type="project" value="TreeGrafter"/>
</dbReference>
<dbReference type="SUPFAM" id="SSF51735">
    <property type="entry name" value="NAD(P)-binding Rossmann-fold domains"/>
    <property type="match status" value="1"/>
</dbReference>
<dbReference type="AlphaFoldDB" id="A0A4U6BTE4"/>
<dbReference type="Gene3D" id="3.90.25.10">
    <property type="entry name" value="UDP-galactose 4-epimerase, domain 1"/>
    <property type="match status" value="1"/>
</dbReference>
<name>A0A4U6BTE4_9BRAD</name>
<sequence length="228" mass="24935">MVRIPLLGKTSQIGSKSQSTLLPLDEIAAPARKDLDLGDIGALRSVIVKYRPTFIVDATAHTNVNLANSEPARTHRVNRDAVAALTDYASCNNARFAHHSTDYVFDGKKDVPYLEDDATRPLNVYGATKRDGGRAVRAAKDRHLIAATSWYGFAKFLFGEASRQGLKLRCSASGVRVILAADYETSVTRPANLRLDTAKLCKIFYLDLPSWPDHARKVVSEFSAGAMA</sequence>
<keyword evidence="9" id="KW-1185">Reference proteome</keyword>
<comment type="similarity">
    <text evidence="2 6">Belongs to the dTDP-4-dehydrorhamnose reductase family.</text>
</comment>
<dbReference type="Gene3D" id="3.40.50.720">
    <property type="entry name" value="NAD(P)-binding Rossmann-like Domain"/>
    <property type="match status" value="2"/>
</dbReference>
<accession>A0A4U6BTE4</accession>
<feature type="domain" description="RmlD-like substrate binding" evidence="7">
    <location>
        <begin position="3"/>
        <end position="150"/>
    </location>
</feature>
<keyword evidence="6" id="KW-0560">Oxidoreductase</keyword>